<feature type="compositionally biased region" description="Acidic residues" evidence="5">
    <location>
        <begin position="66"/>
        <end position="81"/>
    </location>
</feature>
<dbReference type="GO" id="GO:0005783">
    <property type="term" value="C:endoplasmic reticulum"/>
    <property type="evidence" value="ECO:0007669"/>
    <property type="project" value="UniProtKB-ARBA"/>
</dbReference>
<name>A0A7R9AXS4_TIMSH</name>
<sequence>MATVTGYIDGDKELLLFKKKRAAIRASFTKIVKTTTDLFSVDDEEDDRKEESEESDHDDATSNAEETQEEQIEESNEDIDEQSTSSRQEKRDKRVKELKRELEGWREVILPLNSVILWENNLYPGLLAGVTTAFFLLFWLLDPSLLTTVSVIGLVAALVDYLVPTLTASLSHPESWTGAKERKLEEICRALAIAEHQGFSYCKTFYDMRNTRPKMYYLSVIVSLVFLAWLGNRVDNLLLTYLFVLVLLLLPGLKHHGILQKYVSQLMVLFAETVKGVKEKKN</sequence>
<dbReference type="PANTHER" id="PTHR20952">
    <property type="entry name" value="ADP-RIBOSYLATION-LIKE FACTOR 6-INTERACTING PROTEIN"/>
    <property type="match status" value="1"/>
</dbReference>
<evidence type="ECO:0000259" key="7">
    <source>
        <dbReference type="Pfam" id="PF24456"/>
    </source>
</evidence>
<accession>A0A7R9AXS4</accession>
<feature type="compositionally biased region" description="Acidic residues" evidence="5">
    <location>
        <begin position="40"/>
        <end position="57"/>
    </location>
</feature>
<keyword evidence="4 6" id="KW-0472">Membrane</keyword>
<feature type="transmembrane region" description="Helical" evidence="6">
    <location>
        <begin position="122"/>
        <end position="139"/>
    </location>
</feature>
<keyword evidence="3 6" id="KW-1133">Transmembrane helix</keyword>
<dbReference type="InterPro" id="IPR052114">
    <property type="entry name" value="ER_autophagy_membrane_reg"/>
</dbReference>
<evidence type="ECO:0000256" key="5">
    <source>
        <dbReference type="SAM" id="MobiDB-lite"/>
    </source>
</evidence>
<feature type="transmembrane region" description="Helical" evidence="6">
    <location>
        <begin position="215"/>
        <end position="231"/>
    </location>
</feature>
<comment type="subcellular location">
    <subcellularLocation>
        <location evidence="1">Membrane</location>
        <topology evidence="1">Multi-pass membrane protein</topology>
    </subcellularLocation>
</comment>
<evidence type="ECO:0000256" key="1">
    <source>
        <dbReference type="ARBA" id="ARBA00004141"/>
    </source>
</evidence>
<reference evidence="8" key="1">
    <citation type="submission" date="2020-11" db="EMBL/GenBank/DDBJ databases">
        <authorList>
            <person name="Tran Van P."/>
        </authorList>
    </citation>
    <scope>NUCLEOTIDE SEQUENCE</scope>
</reference>
<dbReference type="EMBL" id="OC002786">
    <property type="protein sequence ID" value="CAD7262390.1"/>
    <property type="molecule type" value="Genomic_DNA"/>
</dbReference>
<gene>
    <name evidence="8" type="ORF">TSIB3V08_LOCUS6497</name>
</gene>
<dbReference type="InterPro" id="IPR057282">
    <property type="entry name" value="RETREG1-3-like_RHD"/>
</dbReference>
<organism evidence="8">
    <name type="scientific">Timema shepardi</name>
    <name type="common">Walking stick</name>
    <dbReference type="NCBI Taxonomy" id="629360"/>
    <lineage>
        <taxon>Eukaryota</taxon>
        <taxon>Metazoa</taxon>
        <taxon>Ecdysozoa</taxon>
        <taxon>Arthropoda</taxon>
        <taxon>Hexapoda</taxon>
        <taxon>Insecta</taxon>
        <taxon>Pterygota</taxon>
        <taxon>Neoptera</taxon>
        <taxon>Polyneoptera</taxon>
        <taxon>Phasmatodea</taxon>
        <taxon>Timematodea</taxon>
        <taxon>Timematoidea</taxon>
        <taxon>Timematidae</taxon>
        <taxon>Timema</taxon>
    </lineage>
</organism>
<dbReference type="PANTHER" id="PTHR20952:SF0">
    <property type="entry name" value="ADP-RIBOSYLATION FACTOR-LIKE PROTEIN 6-INTERACTING PROTEIN 1"/>
    <property type="match status" value="1"/>
</dbReference>
<evidence type="ECO:0000256" key="2">
    <source>
        <dbReference type="ARBA" id="ARBA00022692"/>
    </source>
</evidence>
<feature type="transmembrane region" description="Helical" evidence="6">
    <location>
        <begin position="145"/>
        <end position="163"/>
    </location>
</feature>
<evidence type="ECO:0000256" key="4">
    <source>
        <dbReference type="ARBA" id="ARBA00023136"/>
    </source>
</evidence>
<evidence type="ECO:0000256" key="6">
    <source>
        <dbReference type="SAM" id="Phobius"/>
    </source>
</evidence>
<evidence type="ECO:0000313" key="8">
    <source>
        <dbReference type="EMBL" id="CAD7262390.1"/>
    </source>
</evidence>
<dbReference type="GO" id="GO:0016020">
    <property type="term" value="C:membrane"/>
    <property type="evidence" value="ECO:0007669"/>
    <property type="project" value="UniProtKB-SubCell"/>
</dbReference>
<feature type="region of interest" description="Disordered" evidence="5">
    <location>
        <begin position="39"/>
        <end position="93"/>
    </location>
</feature>
<feature type="domain" description="RETREG1-3/ARL6IP-like N-terminal reticulon-homology" evidence="7">
    <location>
        <begin position="106"/>
        <end position="267"/>
    </location>
</feature>
<proteinExistence type="predicted"/>
<evidence type="ECO:0000256" key="3">
    <source>
        <dbReference type="ARBA" id="ARBA00022989"/>
    </source>
</evidence>
<feature type="transmembrane region" description="Helical" evidence="6">
    <location>
        <begin position="237"/>
        <end position="253"/>
    </location>
</feature>
<keyword evidence="2 6" id="KW-0812">Transmembrane</keyword>
<protein>
    <recommendedName>
        <fullName evidence="7">RETREG1-3/ARL6IP-like N-terminal reticulon-homology domain-containing protein</fullName>
    </recommendedName>
</protein>
<dbReference type="AlphaFoldDB" id="A0A7R9AXS4"/>
<dbReference type="Pfam" id="PF24456">
    <property type="entry name" value="RHD_RETREG1-3"/>
    <property type="match status" value="1"/>
</dbReference>